<evidence type="ECO:0000313" key="3">
    <source>
        <dbReference type="EMBL" id="MTD12794.1"/>
    </source>
</evidence>
<dbReference type="RefSeq" id="WP_154766789.1">
    <property type="nucleotide sequence ID" value="NZ_WLYK01000001.1"/>
</dbReference>
<evidence type="ECO:0000256" key="1">
    <source>
        <dbReference type="SAM" id="MobiDB-lite"/>
    </source>
</evidence>
<proteinExistence type="predicted"/>
<keyword evidence="2" id="KW-1133">Transmembrane helix</keyword>
<sequence>MTTEPASVRFGRTVYRIARHPVVAVLVVIGALSWLLSTIIAAATGEWSDFWSRLALGPIMVLALVAGWSIRRRPSPHRSESRSFPTSVKHEDHAAQARQAVSRRDLEE</sequence>
<comment type="caution">
    <text evidence="3">The sequence shown here is derived from an EMBL/GenBank/DDBJ whole genome shotgun (WGS) entry which is preliminary data.</text>
</comment>
<feature type="transmembrane region" description="Helical" evidence="2">
    <location>
        <begin position="50"/>
        <end position="70"/>
    </location>
</feature>
<keyword evidence="2" id="KW-0812">Transmembrane</keyword>
<dbReference type="Proteomes" id="UP000460221">
    <property type="component" value="Unassembled WGS sequence"/>
</dbReference>
<evidence type="ECO:0000313" key="4">
    <source>
        <dbReference type="Proteomes" id="UP000460221"/>
    </source>
</evidence>
<evidence type="ECO:0000256" key="2">
    <source>
        <dbReference type="SAM" id="Phobius"/>
    </source>
</evidence>
<feature type="transmembrane region" description="Helical" evidence="2">
    <location>
        <begin position="21"/>
        <end position="44"/>
    </location>
</feature>
<dbReference type="EMBL" id="WLYK01000001">
    <property type="protein sequence ID" value="MTD12794.1"/>
    <property type="molecule type" value="Genomic_DNA"/>
</dbReference>
<keyword evidence="2" id="KW-0472">Membrane</keyword>
<gene>
    <name evidence="3" type="ORF">GIS00_02395</name>
</gene>
<dbReference type="AlphaFoldDB" id="A0A7K1FIS7"/>
<organism evidence="3 4">
    <name type="scientific">Nakamurella alba</name>
    <dbReference type="NCBI Taxonomy" id="2665158"/>
    <lineage>
        <taxon>Bacteria</taxon>
        <taxon>Bacillati</taxon>
        <taxon>Actinomycetota</taxon>
        <taxon>Actinomycetes</taxon>
        <taxon>Nakamurellales</taxon>
        <taxon>Nakamurellaceae</taxon>
        <taxon>Nakamurella</taxon>
    </lineage>
</organism>
<name>A0A7K1FIS7_9ACTN</name>
<feature type="region of interest" description="Disordered" evidence="1">
    <location>
        <begin position="73"/>
        <end position="108"/>
    </location>
</feature>
<reference evidence="3 4" key="1">
    <citation type="submission" date="2019-11" db="EMBL/GenBank/DDBJ databases">
        <authorList>
            <person name="Jiang L.-Q."/>
        </authorList>
    </citation>
    <scope>NUCLEOTIDE SEQUENCE [LARGE SCALE GENOMIC DNA]</scope>
    <source>
        <strain evidence="3 4">YIM 132087</strain>
    </source>
</reference>
<protein>
    <submittedName>
        <fullName evidence="3">Uncharacterized protein</fullName>
    </submittedName>
</protein>
<keyword evidence="4" id="KW-1185">Reference proteome</keyword>
<accession>A0A7K1FIS7</accession>